<evidence type="ECO:0008006" key="4">
    <source>
        <dbReference type="Google" id="ProtNLM"/>
    </source>
</evidence>
<name>A0ABV8Q0M7_9MICO</name>
<accession>A0ABV8Q0M7</accession>
<dbReference type="EMBL" id="JBHSCN010000001">
    <property type="protein sequence ID" value="MFC4241816.1"/>
    <property type="molecule type" value="Genomic_DNA"/>
</dbReference>
<keyword evidence="1" id="KW-0812">Transmembrane</keyword>
<comment type="caution">
    <text evidence="2">The sequence shown here is derived from an EMBL/GenBank/DDBJ whole genome shotgun (WGS) entry which is preliminary data.</text>
</comment>
<keyword evidence="1" id="KW-0472">Membrane</keyword>
<dbReference type="Proteomes" id="UP001595900">
    <property type="component" value="Unassembled WGS sequence"/>
</dbReference>
<evidence type="ECO:0000256" key="1">
    <source>
        <dbReference type="SAM" id="Phobius"/>
    </source>
</evidence>
<keyword evidence="1" id="KW-1133">Transmembrane helix</keyword>
<feature type="transmembrane region" description="Helical" evidence="1">
    <location>
        <begin position="54"/>
        <end position="74"/>
    </location>
</feature>
<evidence type="ECO:0000313" key="3">
    <source>
        <dbReference type="Proteomes" id="UP001595900"/>
    </source>
</evidence>
<reference evidence="3" key="1">
    <citation type="journal article" date="2019" name="Int. J. Syst. Evol. Microbiol.">
        <title>The Global Catalogue of Microorganisms (GCM) 10K type strain sequencing project: providing services to taxonomists for standard genome sequencing and annotation.</title>
        <authorList>
            <consortium name="The Broad Institute Genomics Platform"/>
            <consortium name="The Broad Institute Genome Sequencing Center for Infectious Disease"/>
            <person name="Wu L."/>
            <person name="Ma J."/>
        </authorList>
    </citation>
    <scope>NUCLEOTIDE SEQUENCE [LARGE SCALE GENOMIC DNA]</scope>
    <source>
        <strain evidence="3">CGMCC 1.10363</strain>
    </source>
</reference>
<proteinExistence type="predicted"/>
<gene>
    <name evidence="2" type="ORF">ACFOYW_00400</name>
</gene>
<organism evidence="2 3">
    <name type="scientific">Gryllotalpicola reticulitermitis</name>
    <dbReference type="NCBI Taxonomy" id="1184153"/>
    <lineage>
        <taxon>Bacteria</taxon>
        <taxon>Bacillati</taxon>
        <taxon>Actinomycetota</taxon>
        <taxon>Actinomycetes</taxon>
        <taxon>Micrococcales</taxon>
        <taxon>Microbacteriaceae</taxon>
        <taxon>Gryllotalpicola</taxon>
    </lineage>
</organism>
<protein>
    <recommendedName>
        <fullName evidence="4">ABC transporter permease</fullName>
    </recommendedName>
</protein>
<dbReference type="RefSeq" id="WP_390226563.1">
    <property type="nucleotide sequence ID" value="NZ_JBHSCN010000001.1"/>
</dbReference>
<evidence type="ECO:0000313" key="2">
    <source>
        <dbReference type="EMBL" id="MFC4241816.1"/>
    </source>
</evidence>
<keyword evidence="3" id="KW-1185">Reference proteome</keyword>
<sequence length="80" mass="8671">MRSATVTIWPILIEGLVPSIPNVGKDIASWLPFDNATYFLGDSQGIPFAWNDDVAVLVLLVWAAATFAAGLLIARLRDTN</sequence>